<dbReference type="Pfam" id="PF00573">
    <property type="entry name" value="Ribosomal_L4"/>
    <property type="match status" value="1"/>
</dbReference>
<dbReference type="HAMAP" id="MF_01328_B">
    <property type="entry name" value="Ribosomal_uL4_B"/>
    <property type="match status" value="1"/>
</dbReference>
<keyword evidence="3 5" id="KW-0687">Ribonucleoprotein</keyword>
<dbReference type="RefSeq" id="WP_405311162.1">
    <property type="nucleotide sequence ID" value="NZ_CP088155.1"/>
</dbReference>
<comment type="function">
    <text evidence="5">Forms part of the polypeptide exit tunnel.</text>
</comment>
<evidence type="ECO:0000313" key="8">
    <source>
        <dbReference type="Proteomes" id="UP001622612"/>
    </source>
</evidence>
<organism evidence="7 8">
    <name type="scientific">Metamycoplasma faucium</name>
    <dbReference type="NCBI Taxonomy" id="56142"/>
    <lineage>
        <taxon>Bacteria</taxon>
        <taxon>Bacillati</taxon>
        <taxon>Mycoplasmatota</taxon>
        <taxon>Mycoplasmoidales</taxon>
        <taxon>Metamycoplasmataceae</taxon>
        <taxon>Metamycoplasma</taxon>
    </lineage>
</organism>
<gene>
    <name evidence="5 7" type="primary">rplD</name>
    <name evidence="7" type="ORF">LQ356_02065</name>
</gene>
<keyword evidence="8" id="KW-1185">Reference proteome</keyword>
<dbReference type="EMBL" id="CP088155">
    <property type="protein sequence ID" value="WYM96991.1"/>
    <property type="molecule type" value="Genomic_DNA"/>
</dbReference>
<sequence length="258" mass="28289">MAEELKKSTEVKKETPKKMTTSTNKIKTTTAKATSKTTSNSKSSTSDKKIVTKVQTLKPADKVSFKEELPKKVFGLSKIYSQAIFDVILSERASKRFSTHKVKNRGEVSGTGKKPWRQKGSGNARAGSLRSPIFVGGGRVFGPTTARNYSLKVNRKVRKNALLSALTLLAKDNAILVHEFKLAKPSTRDLLIELNKKGLAMLNNVLIISNDQNIYLSARNLPNVSIGKITSLSVEDLIAADALVLSKEDIKYLEGLVK</sequence>
<feature type="compositionally biased region" description="Basic and acidic residues" evidence="6">
    <location>
        <begin position="1"/>
        <end position="17"/>
    </location>
</feature>
<evidence type="ECO:0000256" key="6">
    <source>
        <dbReference type="SAM" id="MobiDB-lite"/>
    </source>
</evidence>
<dbReference type="PANTHER" id="PTHR10746">
    <property type="entry name" value="50S RIBOSOMAL PROTEIN L4"/>
    <property type="match status" value="1"/>
</dbReference>
<dbReference type="GO" id="GO:0005840">
    <property type="term" value="C:ribosome"/>
    <property type="evidence" value="ECO:0007669"/>
    <property type="project" value="UniProtKB-KW"/>
</dbReference>
<feature type="compositionally biased region" description="Low complexity" evidence="6">
    <location>
        <begin position="18"/>
        <end position="44"/>
    </location>
</feature>
<evidence type="ECO:0000256" key="2">
    <source>
        <dbReference type="ARBA" id="ARBA00022980"/>
    </source>
</evidence>
<dbReference type="InterPro" id="IPR023574">
    <property type="entry name" value="Ribosomal_uL4_dom_sf"/>
</dbReference>
<evidence type="ECO:0000256" key="4">
    <source>
        <dbReference type="ARBA" id="ARBA00035244"/>
    </source>
</evidence>
<feature type="region of interest" description="Disordered" evidence="6">
    <location>
        <begin position="100"/>
        <end position="125"/>
    </location>
</feature>
<reference evidence="7" key="1">
    <citation type="submission" date="2021-11" db="EMBL/GenBank/DDBJ databases">
        <title>The first genome sequence of unculturable Mycoplasma faucium obtained by de novo assembly of metagenomic reads.</title>
        <authorList>
            <person name="Sabat A.J."/>
            <person name="Bathoorn E."/>
            <person name="Akkerboom V."/>
            <person name="Friedrich A.W."/>
        </authorList>
    </citation>
    <scope>NUCLEOTIDE SEQUENCE [LARGE SCALE GENOMIC DNA]</scope>
    <source>
        <strain evidence="7">UMCG-MFM1</strain>
    </source>
</reference>
<dbReference type="InterPro" id="IPR002136">
    <property type="entry name" value="Ribosomal_uL4"/>
</dbReference>
<evidence type="ECO:0000256" key="1">
    <source>
        <dbReference type="ARBA" id="ARBA00010528"/>
    </source>
</evidence>
<keyword evidence="5" id="KW-0694">RNA-binding</keyword>
<keyword evidence="5" id="KW-0699">rRNA-binding</keyword>
<name>A0ABZ2TR34_9BACT</name>
<comment type="function">
    <text evidence="5">One of the primary rRNA binding proteins, this protein initially binds near the 5'-end of the 23S rRNA. It is important during the early stages of 50S assembly. It makes multiple contacts with different domains of the 23S rRNA in the assembled 50S subunit and ribosome.</text>
</comment>
<feature type="region of interest" description="Disordered" evidence="6">
    <location>
        <begin position="1"/>
        <end position="48"/>
    </location>
</feature>
<dbReference type="SUPFAM" id="SSF52166">
    <property type="entry name" value="Ribosomal protein L4"/>
    <property type="match status" value="1"/>
</dbReference>
<comment type="similarity">
    <text evidence="1 5">Belongs to the universal ribosomal protein uL4 family.</text>
</comment>
<accession>A0ABZ2TR34</accession>
<evidence type="ECO:0000256" key="5">
    <source>
        <dbReference type="HAMAP-Rule" id="MF_01328"/>
    </source>
</evidence>
<evidence type="ECO:0000256" key="3">
    <source>
        <dbReference type="ARBA" id="ARBA00023274"/>
    </source>
</evidence>
<evidence type="ECO:0000313" key="7">
    <source>
        <dbReference type="EMBL" id="WYM96991.1"/>
    </source>
</evidence>
<keyword evidence="2 5" id="KW-0689">Ribosomal protein</keyword>
<comment type="subunit">
    <text evidence="5">Part of the 50S ribosomal subunit.</text>
</comment>
<protein>
    <recommendedName>
        <fullName evidence="4 5">Large ribosomal subunit protein uL4</fullName>
    </recommendedName>
</protein>
<proteinExistence type="inferred from homology"/>
<dbReference type="NCBIfam" id="TIGR03953">
    <property type="entry name" value="rplD_bact"/>
    <property type="match status" value="1"/>
</dbReference>
<dbReference type="Gene3D" id="3.40.1370.10">
    <property type="match status" value="1"/>
</dbReference>
<dbReference type="InterPro" id="IPR013005">
    <property type="entry name" value="Ribosomal_uL4-like"/>
</dbReference>
<dbReference type="Proteomes" id="UP001622612">
    <property type="component" value="Chromosome"/>
</dbReference>
<dbReference type="PANTHER" id="PTHR10746:SF6">
    <property type="entry name" value="LARGE RIBOSOMAL SUBUNIT PROTEIN UL4M"/>
    <property type="match status" value="1"/>
</dbReference>